<name>A0A1J7JAI8_9PEZI</name>
<dbReference type="Pfam" id="PF06985">
    <property type="entry name" value="HET"/>
    <property type="match status" value="1"/>
</dbReference>
<evidence type="ECO:0000313" key="2">
    <source>
        <dbReference type="EMBL" id="OIW24578.1"/>
    </source>
</evidence>
<evidence type="ECO:0000313" key="3">
    <source>
        <dbReference type="Proteomes" id="UP000182658"/>
    </source>
</evidence>
<dbReference type="EMBL" id="KV875103">
    <property type="protein sequence ID" value="OIW24578.1"/>
    <property type="molecule type" value="Genomic_DNA"/>
</dbReference>
<sequence>ELPTRLIEVGKAGDPKVQLRVTNPADTCSWVALSHRWGPEPHFCTTVGNLDGHLNGIKVKAVSATFRDAVMVTRALGCRYLWIDSLCIAQGDGGDFNEESKRMPQVYSGVYCVLAASRAANHYAGFLGPRRKKEVVALRQGGQPCFYISENIDDFNGHVLEGELNSRGWVLQEYALARRTVFFIDHQTYFECGQGVRCETMMTMRNDRAAFLGDPNFPQIIQKADQGEKILLYQDLYERYSRLGLSNDFDRPVAIDGLQARILAVLRSTTKGGFGVFDEGDERGLLRRSLLWQRAEHEPLARITFPSNWAISTVPSWSWMAYTGAIKYVSPHPPFGRVRWEALRSPWSGGTGGVKTETRAGDVALVGEGREYDPLRGYDGDQEDVDRELVFDVPGQSEQLKALCVVLGIQTGVPRNDGRCYVLLVKAAAESKDRKGEKIYERVGAGYL</sequence>
<evidence type="ECO:0000259" key="1">
    <source>
        <dbReference type="Pfam" id="PF06985"/>
    </source>
</evidence>
<gene>
    <name evidence="2" type="ORF">CONLIGDRAFT_554016</name>
</gene>
<keyword evidence="3" id="KW-1185">Reference proteome</keyword>
<dbReference type="AlphaFoldDB" id="A0A1J7JAI8"/>
<feature type="domain" description="Heterokaryon incompatibility" evidence="1">
    <location>
        <begin position="30"/>
        <end position="173"/>
    </location>
</feature>
<dbReference type="InterPro" id="IPR010730">
    <property type="entry name" value="HET"/>
</dbReference>
<organism evidence="2 3">
    <name type="scientific">Coniochaeta ligniaria NRRL 30616</name>
    <dbReference type="NCBI Taxonomy" id="1408157"/>
    <lineage>
        <taxon>Eukaryota</taxon>
        <taxon>Fungi</taxon>
        <taxon>Dikarya</taxon>
        <taxon>Ascomycota</taxon>
        <taxon>Pezizomycotina</taxon>
        <taxon>Sordariomycetes</taxon>
        <taxon>Sordariomycetidae</taxon>
        <taxon>Coniochaetales</taxon>
        <taxon>Coniochaetaceae</taxon>
        <taxon>Coniochaeta</taxon>
    </lineage>
</organism>
<accession>A0A1J7JAI8</accession>
<protein>
    <submittedName>
        <fullName evidence="2">HET-domain-containing protein</fullName>
    </submittedName>
</protein>
<dbReference type="PANTHER" id="PTHR33112">
    <property type="entry name" value="DOMAIN PROTEIN, PUTATIVE-RELATED"/>
    <property type="match status" value="1"/>
</dbReference>
<dbReference type="OrthoDB" id="4062651at2759"/>
<feature type="non-terminal residue" evidence="2">
    <location>
        <position position="448"/>
    </location>
</feature>
<feature type="non-terminal residue" evidence="2">
    <location>
        <position position="1"/>
    </location>
</feature>
<dbReference type="InParanoid" id="A0A1J7JAI8"/>
<dbReference type="Proteomes" id="UP000182658">
    <property type="component" value="Unassembled WGS sequence"/>
</dbReference>
<proteinExistence type="predicted"/>
<dbReference type="PANTHER" id="PTHR33112:SF10">
    <property type="entry name" value="TOL"/>
    <property type="match status" value="1"/>
</dbReference>
<reference evidence="2 3" key="1">
    <citation type="submission" date="2016-10" db="EMBL/GenBank/DDBJ databases">
        <title>Draft genome sequence of Coniochaeta ligniaria NRRL30616, a lignocellulolytic fungus for bioabatement of inhibitors in plant biomass hydrolysates.</title>
        <authorList>
            <consortium name="DOE Joint Genome Institute"/>
            <person name="Jimenez D.J."/>
            <person name="Hector R.E."/>
            <person name="Riley R."/>
            <person name="Sun H."/>
            <person name="Grigoriev I.V."/>
            <person name="Van Elsas J.D."/>
            <person name="Nichols N.N."/>
        </authorList>
    </citation>
    <scope>NUCLEOTIDE SEQUENCE [LARGE SCALE GENOMIC DNA]</scope>
    <source>
        <strain evidence="2 3">NRRL 30616</strain>
    </source>
</reference>